<feature type="domain" description="C3H1-type" evidence="6">
    <location>
        <begin position="189"/>
        <end position="227"/>
    </location>
</feature>
<reference evidence="8" key="1">
    <citation type="journal article" date="2016" name="Nat. Commun.">
        <title>Genome analysis of three Pneumocystis species reveals adaptation mechanisms to life exclusively in mammalian hosts.</title>
        <authorList>
            <person name="Ma L."/>
            <person name="Chen Z."/>
            <person name="Huang D.W."/>
            <person name="Kutty G."/>
            <person name="Ishihara M."/>
            <person name="Wang H."/>
            <person name="Abouelleil A."/>
            <person name="Bishop L."/>
            <person name="Davey E."/>
            <person name="Deng R."/>
            <person name="Deng X."/>
            <person name="Fan L."/>
            <person name="Fantoni G."/>
            <person name="Fitzgerald M."/>
            <person name="Gogineni E."/>
            <person name="Goldberg J.M."/>
            <person name="Handley G."/>
            <person name="Hu X."/>
            <person name="Huber C."/>
            <person name="Jiao X."/>
            <person name="Jones K."/>
            <person name="Levin J.Z."/>
            <person name="Liu Y."/>
            <person name="Macdonald P."/>
            <person name="Melnikov A."/>
            <person name="Raley C."/>
            <person name="Sassi M."/>
            <person name="Sherman B.T."/>
            <person name="Song X."/>
            <person name="Sykes S."/>
            <person name="Tran B."/>
            <person name="Walsh L."/>
            <person name="Xia Y."/>
            <person name="Yang J."/>
            <person name="Young S."/>
            <person name="Zeng Q."/>
            <person name="Zheng X."/>
            <person name="Stephens R."/>
            <person name="Nusbaum C."/>
            <person name="Birren B.W."/>
            <person name="Azadi P."/>
            <person name="Lempicki R.A."/>
            <person name="Cuomo C.A."/>
            <person name="Kovacs J.A."/>
        </authorList>
    </citation>
    <scope>NUCLEOTIDE SEQUENCE [LARGE SCALE GENOMIC DNA]</scope>
    <source>
        <strain evidence="8">RU7</strain>
    </source>
</reference>
<feature type="domain" description="C3H1-type" evidence="6">
    <location>
        <begin position="108"/>
        <end position="135"/>
    </location>
</feature>
<dbReference type="Gene3D" id="6.20.400.10">
    <property type="match status" value="1"/>
</dbReference>
<evidence type="ECO:0000256" key="5">
    <source>
        <dbReference type="SAM" id="Coils"/>
    </source>
</evidence>
<evidence type="ECO:0000256" key="1">
    <source>
        <dbReference type="ARBA" id="ARBA00022723"/>
    </source>
</evidence>
<evidence type="ECO:0000313" key="7">
    <source>
        <dbReference type="EMBL" id="KTW27529.1"/>
    </source>
</evidence>
<dbReference type="PANTHER" id="PTHR12681">
    <property type="entry name" value="ZINC FINGER-CONTAINING PROTEIN P48ZNF"/>
    <property type="match status" value="1"/>
</dbReference>
<feature type="zinc finger region" description="C3H1-type" evidence="4">
    <location>
        <begin position="189"/>
        <end position="227"/>
    </location>
</feature>
<keyword evidence="3 4" id="KW-0862">Zinc</keyword>
<keyword evidence="2 4" id="KW-0863">Zinc-finger</keyword>
<dbReference type="Pfam" id="PF00642">
    <property type="entry name" value="zf-CCCH"/>
    <property type="match status" value="1"/>
</dbReference>
<evidence type="ECO:0000256" key="3">
    <source>
        <dbReference type="ARBA" id="ARBA00022833"/>
    </source>
</evidence>
<dbReference type="GO" id="GO:0003729">
    <property type="term" value="F:mRNA binding"/>
    <property type="evidence" value="ECO:0007669"/>
    <property type="project" value="TreeGrafter"/>
</dbReference>
<dbReference type="RefSeq" id="XP_018228499.1">
    <property type="nucleotide sequence ID" value="XM_018375291.1"/>
</dbReference>
<dbReference type="GO" id="GO:0002181">
    <property type="term" value="P:cytoplasmic translation"/>
    <property type="evidence" value="ECO:0007669"/>
    <property type="project" value="EnsemblFungi"/>
</dbReference>
<sequence>MPQKKTIPPLKKNQQKICKLTYILRNNLILLVEDKTFGLKNKNKSSKVQAQIRQIESQAAQIGKNKATKEKEAQKKEQAERKLAEESKKIELAELFKQPAQKVPFGVDPKSILCQYYKQGFCDKGKKCKFSHNLDVEKKSEKKDIYTDSRQIPLNLDNSYADRKDDTIDMWDDEKLQSVVLSKHGNPKTMTNIVCKFFLEAIEKGIYGWFWVCPNDGDNCKYKHSLPPGFVFKSKQKEKEEEEITLEQFLEIERHKLGPNLTPVTLETFTEWKRKREEKKEQEEQEIRKKKEASIAAGRIVGLSGRELFEYNPAMCEEEDEILDLSEFRKVIDDSEEDNINN</sequence>
<dbReference type="InterPro" id="IPR032378">
    <property type="entry name" value="ZC3H15/TMA46_C"/>
</dbReference>
<dbReference type="PROSITE" id="PS50103">
    <property type="entry name" value="ZF_C3H1"/>
    <property type="match status" value="2"/>
</dbReference>
<protein>
    <recommendedName>
        <fullName evidence="6">C3H1-type domain-containing protein</fullName>
    </recommendedName>
</protein>
<dbReference type="Gene3D" id="4.10.1000.10">
    <property type="entry name" value="Zinc finger, CCCH-type"/>
    <property type="match status" value="1"/>
</dbReference>
<dbReference type="GO" id="GO:0008270">
    <property type="term" value="F:zinc ion binding"/>
    <property type="evidence" value="ECO:0007669"/>
    <property type="project" value="UniProtKB-KW"/>
</dbReference>
<dbReference type="STRING" id="1408657.A0A0W4ZGN9"/>
<dbReference type="AlphaFoldDB" id="A0A0W4ZGN9"/>
<dbReference type="SMART" id="SM00356">
    <property type="entry name" value="ZnF_C3H1"/>
    <property type="match status" value="2"/>
</dbReference>
<dbReference type="Proteomes" id="UP000053447">
    <property type="component" value="Unassembled WGS sequence"/>
</dbReference>
<evidence type="ECO:0000259" key="6">
    <source>
        <dbReference type="PROSITE" id="PS50103"/>
    </source>
</evidence>
<accession>A0A0W4ZGN9</accession>
<dbReference type="Pfam" id="PF16543">
    <property type="entry name" value="DFRP_C"/>
    <property type="match status" value="1"/>
</dbReference>
<keyword evidence="8" id="KW-1185">Reference proteome</keyword>
<dbReference type="VEuPathDB" id="FungiDB:T551_03028"/>
<evidence type="ECO:0000256" key="2">
    <source>
        <dbReference type="ARBA" id="ARBA00022771"/>
    </source>
</evidence>
<evidence type="ECO:0000256" key="4">
    <source>
        <dbReference type="PROSITE-ProRule" id="PRU00723"/>
    </source>
</evidence>
<dbReference type="GeneID" id="28941546"/>
<feature type="zinc finger region" description="C3H1-type" evidence="4">
    <location>
        <begin position="108"/>
        <end position="135"/>
    </location>
</feature>
<dbReference type="PANTHER" id="PTHR12681:SF0">
    <property type="entry name" value="ZINC FINGER CCCH DOMAIN-CONTAINING PROTEIN 15"/>
    <property type="match status" value="1"/>
</dbReference>
<feature type="coiled-coil region" evidence="5">
    <location>
        <begin position="52"/>
        <end position="96"/>
    </location>
</feature>
<keyword evidence="1 4" id="KW-0479">Metal-binding</keyword>
<dbReference type="InterPro" id="IPR000571">
    <property type="entry name" value="Znf_CCCH"/>
</dbReference>
<dbReference type="EMBL" id="LFWA01000014">
    <property type="protein sequence ID" value="KTW27529.1"/>
    <property type="molecule type" value="Genomic_DNA"/>
</dbReference>
<proteinExistence type="predicted"/>
<dbReference type="OrthoDB" id="278280at2759"/>
<comment type="caution">
    <text evidence="7">The sequence shown here is derived from an EMBL/GenBank/DDBJ whole genome shotgun (WGS) entry which is preliminary data.</text>
</comment>
<organism evidence="7 8">
    <name type="scientific">Pneumocystis jirovecii (strain RU7)</name>
    <name type="common">Human pneumocystis pneumonia agent</name>
    <dbReference type="NCBI Taxonomy" id="1408657"/>
    <lineage>
        <taxon>Eukaryota</taxon>
        <taxon>Fungi</taxon>
        <taxon>Dikarya</taxon>
        <taxon>Ascomycota</taxon>
        <taxon>Taphrinomycotina</taxon>
        <taxon>Pneumocystomycetes</taxon>
        <taxon>Pneumocystaceae</taxon>
        <taxon>Pneumocystis</taxon>
    </lineage>
</organism>
<gene>
    <name evidence="7" type="ORF">T551_03028</name>
</gene>
<dbReference type="InterPro" id="IPR036855">
    <property type="entry name" value="Znf_CCCH_sf"/>
</dbReference>
<name>A0A0W4ZGN9_PNEJ7</name>
<dbReference type="SUPFAM" id="SSF90229">
    <property type="entry name" value="CCCH zinc finger"/>
    <property type="match status" value="1"/>
</dbReference>
<dbReference type="GO" id="GO:0005829">
    <property type="term" value="C:cytosol"/>
    <property type="evidence" value="ECO:0007669"/>
    <property type="project" value="TreeGrafter"/>
</dbReference>
<evidence type="ECO:0000313" key="8">
    <source>
        <dbReference type="Proteomes" id="UP000053447"/>
    </source>
</evidence>
<keyword evidence="5" id="KW-0175">Coiled coil</keyword>